<comment type="caution">
    <text evidence="4">The sequence shown here is derived from an EMBL/GenBank/DDBJ whole genome shotgun (WGS) entry which is preliminary data.</text>
</comment>
<proteinExistence type="predicted"/>
<protein>
    <recommendedName>
        <fullName evidence="3">Ig-like domain-containing protein</fullName>
    </recommendedName>
</protein>
<dbReference type="PANTHER" id="PTHR44170:SF40">
    <property type="entry name" value="IMMUNOGLOBULIN SUPERFAMILY DCC SUBCLASS MEMBER 3 ISOFORM X1-RELATED"/>
    <property type="match status" value="1"/>
</dbReference>
<organism evidence="4 5">
    <name type="scientific">Ovis aries</name>
    <name type="common">Sheep</name>
    <dbReference type="NCBI Taxonomy" id="9940"/>
    <lineage>
        <taxon>Eukaryota</taxon>
        <taxon>Metazoa</taxon>
        <taxon>Chordata</taxon>
        <taxon>Craniata</taxon>
        <taxon>Vertebrata</taxon>
        <taxon>Euteleostomi</taxon>
        <taxon>Mammalia</taxon>
        <taxon>Eutheria</taxon>
        <taxon>Laurasiatheria</taxon>
        <taxon>Artiodactyla</taxon>
        <taxon>Ruminantia</taxon>
        <taxon>Pecora</taxon>
        <taxon>Bovidae</taxon>
        <taxon>Caprinae</taxon>
        <taxon>Ovis</taxon>
    </lineage>
</organism>
<reference evidence="4 5" key="1">
    <citation type="submission" date="2020-12" db="EMBL/GenBank/DDBJ databases">
        <title>De novo assembly of Tibetan sheep genome.</title>
        <authorList>
            <person name="Li X."/>
        </authorList>
    </citation>
    <scope>NUCLEOTIDE SEQUENCE [LARGE SCALE GENOMIC DNA]</scope>
    <source>
        <tissue evidence="4">Heart</tissue>
    </source>
</reference>
<evidence type="ECO:0000259" key="3">
    <source>
        <dbReference type="PROSITE" id="PS50835"/>
    </source>
</evidence>
<dbReference type="PROSITE" id="PS50835">
    <property type="entry name" value="IG_LIKE"/>
    <property type="match status" value="1"/>
</dbReference>
<evidence type="ECO:0000313" key="4">
    <source>
        <dbReference type="EMBL" id="KAG5215337.1"/>
    </source>
</evidence>
<evidence type="ECO:0000256" key="1">
    <source>
        <dbReference type="ARBA" id="ARBA00022737"/>
    </source>
</evidence>
<dbReference type="GO" id="GO:0098609">
    <property type="term" value="P:cell-cell adhesion"/>
    <property type="evidence" value="ECO:0007669"/>
    <property type="project" value="TreeGrafter"/>
</dbReference>
<evidence type="ECO:0000313" key="5">
    <source>
        <dbReference type="Proteomes" id="UP000664991"/>
    </source>
</evidence>
<dbReference type="EMBL" id="JAEMGP010000001">
    <property type="protein sequence ID" value="KAG5215337.1"/>
    <property type="molecule type" value="Genomic_DNA"/>
</dbReference>
<sequence length="384" mass="41513">MLLGLDCQALLVCFPKWDRLALTNASSTTLMPNGSLHLAALPSCWSLPSRAHESHCVAQNCLVLVGPDATRNGIPTAAAGARDPVWGSEPEGTVLECIATGHPRPLVSWSHLGGCSISLEGIHVLGPGNLVISEVLVQHSSTYVCAVNRPETQIRRWHRASCLCRVSPKGQLGRVLGHPTRHGNLDEKRSSRRVRGQASWHLPPAITCLAPSEFVQWPQSLSKPPGSSTIFICVAQGVPESWLVLLKNGKGLSPGDNIRLTYNSQLVQSSKRLWVKVPFEHVFSNLEPTTVYSIHVRAYSAEGLDEALNRRVPLLSEVLPQALSVPVRTVCSRHNLLPLAEPATLFEVKLQAFSGNGDGKRSSHVVSRHNVPLATPGGWDPVAG</sequence>
<keyword evidence="1" id="KW-0677">Repeat</keyword>
<keyword evidence="2" id="KW-1015">Disulfide bond</keyword>
<dbReference type="SUPFAM" id="SSF48726">
    <property type="entry name" value="Immunoglobulin"/>
    <property type="match status" value="2"/>
</dbReference>
<name>A0A836APA8_SHEEP</name>
<dbReference type="Proteomes" id="UP000664991">
    <property type="component" value="Unassembled WGS sequence"/>
</dbReference>
<evidence type="ECO:0000256" key="2">
    <source>
        <dbReference type="ARBA" id="ARBA00023157"/>
    </source>
</evidence>
<feature type="domain" description="Ig-like" evidence="3">
    <location>
        <begin position="75"/>
        <end position="155"/>
    </location>
</feature>
<gene>
    <name evidence="4" type="ORF">JEQ12_000913</name>
</gene>
<dbReference type="InterPro" id="IPR013783">
    <property type="entry name" value="Ig-like_fold"/>
</dbReference>
<dbReference type="InterPro" id="IPR036179">
    <property type="entry name" value="Ig-like_dom_sf"/>
</dbReference>
<dbReference type="AlphaFoldDB" id="A0A836APA8"/>
<dbReference type="Gene3D" id="2.60.40.10">
    <property type="entry name" value="Immunoglobulins"/>
    <property type="match status" value="1"/>
</dbReference>
<dbReference type="InterPro" id="IPR007110">
    <property type="entry name" value="Ig-like_dom"/>
</dbReference>
<dbReference type="CDD" id="cd00096">
    <property type="entry name" value="Ig"/>
    <property type="match status" value="1"/>
</dbReference>
<dbReference type="PANTHER" id="PTHR44170">
    <property type="entry name" value="PROTEIN SIDEKICK"/>
    <property type="match status" value="1"/>
</dbReference>
<accession>A0A836APA8</accession>